<proteinExistence type="predicted"/>
<dbReference type="PANTHER" id="PTHR47331:SF1">
    <property type="entry name" value="GAG-LIKE PROTEIN"/>
    <property type="match status" value="1"/>
</dbReference>
<dbReference type="GO" id="GO:0003676">
    <property type="term" value="F:nucleic acid binding"/>
    <property type="evidence" value="ECO:0007669"/>
    <property type="project" value="InterPro"/>
</dbReference>
<organism evidence="2 3">
    <name type="scientific">Larinioides sclopetarius</name>
    <dbReference type="NCBI Taxonomy" id="280406"/>
    <lineage>
        <taxon>Eukaryota</taxon>
        <taxon>Metazoa</taxon>
        <taxon>Ecdysozoa</taxon>
        <taxon>Arthropoda</taxon>
        <taxon>Chelicerata</taxon>
        <taxon>Arachnida</taxon>
        <taxon>Araneae</taxon>
        <taxon>Araneomorphae</taxon>
        <taxon>Entelegynae</taxon>
        <taxon>Araneoidea</taxon>
        <taxon>Araneidae</taxon>
        <taxon>Larinioides</taxon>
    </lineage>
</organism>
<accession>A0AAV1ZTQ7</accession>
<dbReference type="AlphaFoldDB" id="A0AAV1ZTQ7"/>
<dbReference type="Gene3D" id="3.30.420.10">
    <property type="entry name" value="Ribonuclease H-like superfamily/Ribonuclease H"/>
    <property type="match status" value="1"/>
</dbReference>
<dbReference type="PROSITE" id="PS50994">
    <property type="entry name" value="INTEGRASE"/>
    <property type="match status" value="1"/>
</dbReference>
<reference evidence="2 3" key="1">
    <citation type="submission" date="2024-04" db="EMBL/GenBank/DDBJ databases">
        <authorList>
            <person name="Rising A."/>
            <person name="Reimegard J."/>
            <person name="Sonavane S."/>
            <person name="Akerstrom W."/>
            <person name="Nylinder S."/>
            <person name="Hedman E."/>
            <person name="Kallberg Y."/>
        </authorList>
    </citation>
    <scope>NUCLEOTIDE SEQUENCE [LARGE SCALE GENOMIC DNA]</scope>
</reference>
<comment type="caution">
    <text evidence="2">The sequence shown here is derived from an EMBL/GenBank/DDBJ whole genome shotgun (WGS) entry which is preliminary data.</text>
</comment>
<dbReference type="EMBL" id="CAXIEN010000070">
    <property type="protein sequence ID" value="CAL1273820.1"/>
    <property type="molecule type" value="Genomic_DNA"/>
</dbReference>
<dbReference type="Pfam" id="PF17921">
    <property type="entry name" value="Integrase_H2C2"/>
    <property type="match status" value="1"/>
</dbReference>
<dbReference type="SUPFAM" id="SSF53098">
    <property type="entry name" value="Ribonuclease H-like"/>
    <property type="match status" value="1"/>
</dbReference>
<protein>
    <recommendedName>
        <fullName evidence="1">Integrase catalytic domain-containing protein</fullName>
    </recommendedName>
</protein>
<name>A0AAV1ZTQ7_9ARAC</name>
<evidence type="ECO:0000313" key="3">
    <source>
        <dbReference type="Proteomes" id="UP001497382"/>
    </source>
</evidence>
<keyword evidence="3" id="KW-1185">Reference proteome</keyword>
<dbReference type="Pfam" id="PF18701">
    <property type="entry name" value="DUF5641"/>
    <property type="match status" value="1"/>
</dbReference>
<dbReference type="GO" id="GO:0015074">
    <property type="term" value="P:DNA integration"/>
    <property type="evidence" value="ECO:0007669"/>
    <property type="project" value="InterPro"/>
</dbReference>
<sequence length="620" mass="71134">MDFLCTTESPIRNMVHRPGRIWIGSLFAGVAQVQSLASPNCWNHCSGSDNPADFTTRGESTRKFLTSSLWWTGPTWLSQPVQSWPMQCLPILPNGIGDEEAFSSERRKAAIVNTMTTTISGESCISGCIDIDKYSTLEKLLRVTAWVRRFVYNAKADSLKLSGPLCASELQEALYSWIKATQLKHFELEVKQLLSKGIISKNSSIYSLNPELDDNQILQLKGRLEFSNEDVRAKHPPWLLPNKDKFVKLLILDAHVKMCHLGVDGTLTHLREQFWIIKGRQFVKNVLNDCIICRRYKVKPGSQVVAPLPPDRIQEHSPFDVSGVDFAGPFYVNDSNTKCYLIIFTCAVVRAIHLELVSNMNTNSFLLAFRRFISRRGLCSVLYSDNAKTFKKANSELRKWWKYINNPEVKKVFASKGVVWKFIVERSPWWGGFWERQIRTIKTCLKKIIGKSCLSIKELETVFSEIEATINSRPITYLYNDLSEPSPLTPSHFLVGKRLMSLPVIQPKIEELNLNRNSLTKRFKYQQTLLNHFWNRWRKEYLLNLRSAYISSQPGKISTLKVDDIVLINDERYPRNMWMIGRILELCPGRDGKVRSLLIKTPKGNIKRSVQLVSNLEINP</sequence>
<dbReference type="InterPro" id="IPR001584">
    <property type="entry name" value="Integrase_cat-core"/>
</dbReference>
<evidence type="ECO:0000259" key="1">
    <source>
        <dbReference type="PROSITE" id="PS50994"/>
    </source>
</evidence>
<dbReference type="Proteomes" id="UP001497382">
    <property type="component" value="Unassembled WGS sequence"/>
</dbReference>
<gene>
    <name evidence="2" type="ORF">LARSCL_LOCUS7109</name>
</gene>
<dbReference type="InterPro" id="IPR040676">
    <property type="entry name" value="DUF5641"/>
</dbReference>
<evidence type="ECO:0000313" key="2">
    <source>
        <dbReference type="EMBL" id="CAL1273820.1"/>
    </source>
</evidence>
<feature type="domain" description="Integrase catalytic" evidence="1">
    <location>
        <begin position="314"/>
        <end position="498"/>
    </location>
</feature>
<dbReference type="PANTHER" id="PTHR47331">
    <property type="entry name" value="PHD-TYPE DOMAIN-CONTAINING PROTEIN"/>
    <property type="match status" value="1"/>
</dbReference>
<dbReference type="Gene3D" id="1.10.340.70">
    <property type="match status" value="1"/>
</dbReference>
<dbReference type="InterPro" id="IPR012337">
    <property type="entry name" value="RNaseH-like_sf"/>
</dbReference>
<dbReference type="InterPro" id="IPR036397">
    <property type="entry name" value="RNaseH_sf"/>
</dbReference>
<dbReference type="InterPro" id="IPR041588">
    <property type="entry name" value="Integrase_H2C2"/>
</dbReference>